<dbReference type="GO" id="GO:0003735">
    <property type="term" value="F:structural constituent of ribosome"/>
    <property type="evidence" value="ECO:0007669"/>
    <property type="project" value="InterPro"/>
</dbReference>
<reference evidence="5" key="1">
    <citation type="submission" date="2013-06" db="EMBL/GenBank/DDBJ databases">
        <title>Complete mitochondrion genomes reveal florideophycean red algal diversity.</title>
        <authorList>
            <person name="Yang E.C."/>
            <person name="Kim K.M."/>
            <person name="Boo S.M."/>
            <person name="Yoon H.S."/>
        </authorList>
    </citation>
    <scope>NUCLEOTIDE SEQUENCE</scope>
</reference>
<evidence type="ECO:0000256" key="2">
    <source>
        <dbReference type="ARBA" id="ARBA00022980"/>
    </source>
</evidence>
<geneLocation type="mitochondrion" evidence="5"/>
<dbReference type="InterPro" id="IPR000114">
    <property type="entry name" value="Ribosomal_uL16_bact-type"/>
</dbReference>
<dbReference type="InterPro" id="IPR036920">
    <property type="entry name" value="Ribosomal_uL16_sf"/>
</dbReference>
<comment type="similarity">
    <text evidence="1 4">Belongs to the universal ribosomal protein uL16 family.</text>
</comment>
<dbReference type="InterPro" id="IPR016180">
    <property type="entry name" value="Ribosomal_uL16_dom"/>
</dbReference>
<evidence type="ECO:0000256" key="1">
    <source>
        <dbReference type="ARBA" id="ARBA00008931"/>
    </source>
</evidence>
<evidence type="ECO:0000256" key="3">
    <source>
        <dbReference type="ARBA" id="ARBA00023274"/>
    </source>
</evidence>
<dbReference type="PANTHER" id="PTHR12220:SF13">
    <property type="entry name" value="LARGE RIBOSOMAL SUBUNIT PROTEIN UL16M"/>
    <property type="match status" value="1"/>
</dbReference>
<dbReference type="Pfam" id="PF00252">
    <property type="entry name" value="Ribosomal_L16"/>
    <property type="match status" value="1"/>
</dbReference>
<evidence type="ECO:0000313" key="5">
    <source>
        <dbReference type="EMBL" id="AGW30455.1"/>
    </source>
</evidence>
<keyword evidence="5" id="KW-0496">Mitochondrion</keyword>
<dbReference type="EMBL" id="KF290995">
    <property type="protein sequence ID" value="AGW30455.1"/>
    <property type="molecule type" value="Genomic_DNA"/>
</dbReference>
<dbReference type="PRINTS" id="PR00060">
    <property type="entry name" value="RIBOSOMALL16"/>
</dbReference>
<dbReference type="Gene3D" id="3.90.1170.10">
    <property type="entry name" value="Ribosomal protein L10e/L16"/>
    <property type="match status" value="1"/>
</dbReference>
<protein>
    <submittedName>
        <fullName evidence="5">Ribosomal protein L16</fullName>
    </submittedName>
</protein>
<dbReference type="GeneID" id="22834506"/>
<organism evidence="5">
    <name type="scientific">Gelidium elegans</name>
    <name type="common">Red alga</name>
    <dbReference type="NCBI Taxonomy" id="37200"/>
    <lineage>
        <taxon>Eukaryota</taxon>
        <taxon>Rhodophyta</taxon>
        <taxon>Florideophyceae</taxon>
        <taxon>Rhodymeniophycidae</taxon>
        <taxon>Gelidiales</taxon>
        <taxon>Gelidiaceae</taxon>
        <taxon>Gelidium</taxon>
    </lineage>
</organism>
<dbReference type="PROSITE" id="PS00701">
    <property type="entry name" value="RIBOSOMAL_L16_2"/>
    <property type="match status" value="1"/>
</dbReference>
<dbReference type="InterPro" id="IPR020798">
    <property type="entry name" value="Ribosomal_uL16_CS"/>
</dbReference>
<sequence length="135" mass="15802">MKQTYNKTHNKYKIKGKKKFNFLTLGSFGLKAISCSRITKEKWESIQWALRKKFKAKLGAKQNKIWGLVELNNSLTKQNLESRMGKGKGLVYTKSKFVREGTLLFEFDSFPQQFQKEIIEFLQSKISLKLKLVVF</sequence>
<name>A0A0A6ZIW5_GELEL</name>
<keyword evidence="3 4" id="KW-0687">Ribonucleoprotein</keyword>
<dbReference type="InterPro" id="IPR047873">
    <property type="entry name" value="Ribosomal_uL16"/>
</dbReference>
<dbReference type="PANTHER" id="PTHR12220">
    <property type="entry name" value="50S/60S RIBOSOMAL PROTEIN L16"/>
    <property type="match status" value="1"/>
</dbReference>
<keyword evidence="2 4" id="KW-0689">Ribosomal protein</keyword>
<evidence type="ECO:0000256" key="4">
    <source>
        <dbReference type="RuleBase" id="RU004413"/>
    </source>
</evidence>
<dbReference type="AlphaFoldDB" id="A0A0A6ZIW5"/>
<dbReference type="RefSeq" id="YP_009114016.1">
    <property type="nucleotide sequence ID" value="NC_026053.1"/>
</dbReference>
<accession>A0A0A6ZIW5</accession>
<gene>
    <name evidence="5" type="primary">rpl16</name>
    <name evidence="5" type="ORF">Geli.eleg.mt.03</name>
</gene>
<proteinExistence type="inferred from homology"/>
<dbReference type="SUPFAM" id="SSF54686">
    <property type="entry name" value="Ribosomal protein L16p/L10e"/>
    <property type="match status" value="1"/>
</dbReference>
<dbReference type="CDD" id="cd01433">
    <property type="entry name" value="Ribosomal_L16_L10e"/>
    <property type="match status" value="1"/>
</dbReference>
<dbReference type="GO" id="GO:0005762">
    <property type="term" value="C:mitochondrial large ribosomal subunit"/>
    <property type="evidence" value="ECO:0007669"/>
    <property type="project" value="TreeGrafter"/>
</dbReference>
<dbReference type="GO" id="GO:0032543">
    <property type="term" value="P:mitochondrial translation"/>
    <property type="evidence" value="ECO:0007669"/>
    <property type="project" value="TreeGrafter"/>
</dbReference>
<dbReference type="GO" id="GO:0019843">
    <property type="term" value="F:rRNA binding"/>
    <property type="evidence" value="ECO:0007669"/>
    <property type="project" value="InterPro"/>
</dbReference>